<gene>
    <name evidence="1" type="ORF">B296_00012020</name>
</gene>
<proteinExistence type="predicted"/>
<dbReference type="PANTHER" id="PTHR48475:SF2">
    <property type="entry name" value="RIBONUCLEASE H"/>
    <property type="match status" value="1"/>
</dbReference>
<dbReference type="AlphaFoldDB" id="A0A427APH8"/>
<dbReference type="PANTHER" id="PTHR48475">
    <property type="entry name" value="RIBONUCLEASE H"/>
    <property type="match status" value="1"/>
</dbReference>
<dbReference type="EMBL" id="AMZH03001754">
    <property type="protein sequence ID" value="RRT78128.1"/>
    <property type="molecule type" value="Genomic_DNA"/>
</dbReference>
<evidence type="ECO:0000313" key="2">
    <source>
        <dbReference type="Proteomes" id="UP000287651"/>
    </source>
</evidence>
<accession>A0A427APH8</accession>
<evidence type="ECO:0000313" key="1">
    <source>
        <dbReference type="EMBL" id="RRT78128.1"/>
    </source>
</evidence>
<dbReference type="Proteomes" id="UP000287651">
    <property type="component" value="Unassembled WGS sequence"/>
</dbReference>
<name>A0A427APH8_ENSVE</name>
<reference evidence="1 2" key="1">
    <citation type="journal article" date="2014" name="Agronomy (Basel)">
        <title>A Draft Genome Sequence for Ensete ventricosum, the Drought-Tolerant Tree Against Hunger.</title>
        <authorList>
            <person name="Harrison J."/>
            <person name="Moore K.A."/>
            <person name="Paszkiewicz K."/>
            <person name="Jones T."/>
            <person name="Grant M."/>
            <person name="Ambacheew D."/>
            <person name="Muzemil S."/>
            <person name="Studholme D.J."/>
        </authorList>
    </citation>
    <scope>NUCLEOTIDE SEQUENCE [LARGE SCALE GENOMIC DNA]</scope>
</reference>
<organism evidence="1 2">
    <name type="scientific">Ensete ventricosum</name>
    <name type="common">Abyssinian banana</name>
    <name type="synonym">Musa ensete</name>
    <dbReference type="NCBI Taxonomy" id="4639"/>
    <lineage>
        <taxon>Eukaryota</taxon>
        <taxon>Viridiplantae</taxon>
        <taxon>Streptophyta</taxon>
        <taxon>Embryophyta</taxon>
        <taxon>Tracheophyta</taxon>
        <taxon>Spermatophyta</taxon>
        <taxon>Magnoliopsida</taxon>
        <taxon>Liliopsida</taxon>
        <taxon>Zingiberales</taxon>
        <taxon>Musaceae</taxon>
        <taxon>Ensete</taxon>
    </lineage>
</organism>
<protein>
    <submittedName>
        <fullName evidence="1">Uncharacterized protein</fullName>
    </submittedName>
</protein>
<sequence>MSKTPTGESPYSLTFGTEVVLPPEVIFMMLKIENFTPKASEAGLRENLDMLEEHRAKVHLKNLHCQRVVARLYNPRIRPQPIDTGDLVLRRAEVRSITSLRESYHRRAG</sequence>
<comment type="caution">
    <text evidence="1">The sequence shown here is derived from an EMBL/GenBank/DDBJ whole genome shotgun (WGS) entry which is preliminary data.</text>
</comment>